<dbReference type="RefSeq" id="WP_058371161.1">
    <property type="nucleotide sequence ID" value="NZ_LNTB01000001.1"/>
</dbReference>
<name>A0A0V8RWR5_PYROC</name>
<evidence type="ECO:0000259" key="1">
    <source>
        <dbReference type="Pfam" id="PF08241"/>
    </source>
</evidence>
<accession>A0A0V8RWR5</accession>
<dbReference type="GO" id="GO:0008757">
    <property type="term" value="F:S-adenosylmethionine-dependent methyltransferase activity"/>
    <property type="evidence" value="ECO:0007669"/>
    <property type="project" value="InterPro"/>
</dbReference>
<sequence>MLGQRLLRVFYRRGPLFLHHSAAKALAEAGPRLVADIGSANALLARALEDHGYLPSYYLALDVDSLLLAAAPSRAWIERIQASAERLPLRGRAVDMAVLHDALHHFHRPWEALAEAARAAECILIDDIDAGRLSGKLVELAERLLGFPARFARPSEVAEKLQENMMRVVMMEADQGLPTYRMLACRAAAPGSSRARP</sequence>
<reference evidence="2 3" key="1">
    <citation type="submission" date="2015-11" db="EMBL/GenBank/DDBJ databases">
        <title>Genome sequence of Pyrodictium occultum PL-19, a marine hyperthermophilic archaeon isolated from Volcano, Italy.</title>
        <authorList>
            <person name="Utturkar S."/>
            <person name="Huber H."/>
            <person name="Leptihn S."/>
            <person name="Brown S."/>
            <person name="Stetter K.O."/>
            <person name="Podar M."/>
        </authorList>
    </citation>
    <scope>NUCLEOTIDE SEQUENCE [LARGE SCALE GENOMIC DNA]</scope>
    <source>
        <strain evidence="2 3">PL-19</strain>
    </source>
</reference>
<protein>
    <recommendedName>
        <fullName evidence="1">Methyltransferase type 11 domain-containing protein</fullName>
    </recommendedName>
</protein>
<evidence type="ECO:0000313" key="3">
    <source>
        <dbReference type="Proteomes" id="UP000053352"/>
    </source>
</evidence>
<dbReference type="EMBL" id="LNTB01000001">
    <property type="protein sequence ID" value="KSW12477.1"/>
    <property type="molecule type" value="Genomic_DNA"/>
</dbReference>
<organism evidence="2 3">
    <name type="scientific">Pyrodictium occultum</name>
    <dbReference type="NCBI Taxonomy" id="2309"/>
    <lineage>
        <taxon>Archaea</taxon>
        <taxon>Thermoproteota</taxon>
        <taxon>Thermoprotei</taxon>
        <taxon>Desulfurococcales</taxon>
        <taxon>Pyrodictiaceae</taxon>
        <taxon>Pyrodictium</taxon>
    </lineage>
</organism>
<feature type="domain" description="Methyltransferase type 11" evidence="1">
    <location>
        <begin position="36"/>
        <end position="119"/>
    </location>
</feature>
<proteinExistence type="predicted"/>
<dbReference type="Gene3D" id="3.40.50.150">
    <property type="entry name" value="Vaccinia Virus protein VP39"/>
    <property type="match status" value="1"/>
</dbReference>
<dbReference type="AlphaFoldDB" id="A0A0V8RWR5"/>
<keyword evidence="3" id="KW-1185">Reference proteome</keyword>
<dbReference type="STRING" id="2309.CF15_07075"/>
<gene>
    <name evidence="2" type="ORF">CF15_07075</name>
</gene>
<dbReference type="OrthoDB" id="1018at2157"/>
<dbReference type="Proteomes" id="UP000053352">
    <property type="component" value="Unassembled WGS sequence"/>
</dbReference>
<dbReference type="SUPFAM" id="SSF53335">
    <property type="entry name" value="S-adenosyl-L-methionine-dependent methyltransferases"/>
    <property type="match status" value="1"/>
</dbReference>
<dbReference type="InterPro" id="IPR029063">
    <property type="entry name" value="SAM-dependent_MTases_sf"/>
</dbReference>
<dbReference type="InterPro" id="IPR013216">
    <property type="entry name" value="Methyltransf_11"/>
</dbReference>
<dbReference type="Pfam" id="PF08241">
    <property type="entry name" value="Methyltransf_11"/>
    <property type="match status" value="1"/>
</dbReference>
<evidence type="ECO:0000313" key="2">
    <source>
        <dbReference type="EMBL" id="KSW12477.1"/>
    </source>
</evidence>
<comment type="caution">
    <text evidence="2">The sequence shown here is derived from an EMBL/GenBank/DDBJ whole genome shotgun (WGS) entry which is preliminary data.</text>
</comment>